<dbReference type="Gramene" id="OB0037G10140.1">
    <property type="protein sequence ID" value="OB0037G10140.1"/>
    <property type="gene ID" value="OB0037G10140"/>
</dbReference>
<proteinExistence type="predicted"/>
<evidence type="ECO:0000313" key="2">
    <source>
        <dbReference type="Proteomes" id="UP000006038"/>
    </source>
</evidence>
<dbReference type="Proteomes" id="UP000006038">
    <property type="component" value="Unassembled WGS sequence"/>
</dbReference>
<name>J3KTY1_ORYBR</name>
<dbReference type="AlphaFoldDB" id="J3KTY1"/>
<dbReference type="EnsemblPlants" id="OB0037G10140.1">
    <property type="protein sequence ID" value="OB0037G10140.1"/>
    <property type="gene ID" value="OB0037G10140"/>
</dbReference>
<protein>
    <submittedName>
        <fullName evidence="1">Uncharacterized protein</fullName>
    </submittedName>
</protein>
<keyword evidence="2" id="KW-1185">Reference proteome</keyword>
<organism evidence="1">
    <name type="scientific">Oryza brachyantha</name>
    <name type="common">malo sina</name>
    <dbReference type="NCBI Taxonomy" id="4533"/>
    <lineage>
        <taxon>Eukaryota</taxon>
        <taxon>Viridiplantae</taxon>
        <taxon>Streptophyta</taxon>
        <taxon>Embryophyta</taxon>
        <taxon>Tracheophyta</taxon>
        <taxon>Spermatophyta</taxon>
        <taxon>Magnoliopsida</taxon>
        <taxon>Liliopsida</taxon>
        <taxon>Poales</taxon>
        <taxon>Poaceae</taxon>
        <taxon>BOP clade</taxon>
        <taxon>Oryzoideae</taxon>
        <taxon>Oryzeae</taxon>
        <taxon>Oryzinae</taxon>
        <taxon>Oryza</taxon>
    </lineage>
</organism>
<sequence length="120" mass="13414">MESNKRDLYSHFTVPNLTTLRDFPDNSRKEGKTKRSLEDLEQTFPLQAASMSIGIRSVGTTIILLTAKYPNKEHVAYAYFLSTNPREKVGGVEIDSKDQWLNGHDSVAYSISNQASCANS</sequence>
<reference evidence="1" key="1">
    <citation type="submission" date="2015-06" db="UniProtKB">
        <authorList>
            <consortium name="EnsemblPlants"/>
        </authorList>
    </citation>
    <scope>IDENTIFICATION</scope>
</reference>
<dbReference type="HOGENOM" id="CLU_2053267_0_0_1"/>
<evidence type="ECO:0000313" key="1">
    <source>
        <dbReference type="EnsemblPlants" id="OB0037G10140.1"/>
    </source>
</evidence>
<accession>J3KTY1</accession>